<keyword evidence="5" id="KW-1185">Reference proteome</keyword>
<accession>A0ABQ3H2H0</accession>
<evidence type="ECO:0000259" key="3">
    <source>
        <dbReference type="PROSITE" id="PS51186"/>
    </source>
</evidence>
<proteinExistence type="predicted"/>
<dbReference type="PANTHER" id="PTHR43877:SF1">
    <property type="entry name" value="ACETYLTRANSFERASE"/>
    <property type="match status" value="1"/>
</dbReference>
<organism evidence="4 5">
    <name type="scientific">Jeongeupia chitinilytica</name>
    <dbReference type="NCBI Taxonomy" id="1041641"/>
    <lineage>
        <taxon>Bacteria</taxon>
        <taxon>Pseudomonadati</taxon>
        <taxon>Pseudomonadota</taxon>
        <taxon>Betaproteobacteria</taxon>
        <taxon>Neisseriales</taxon>
        <taxon>Chitinibacteraceae</taxon>
        <taxon>Jeongeupia</taxon>
    </lineage>
</organism>
<name>A0ABQ3H2H0_9NEIS</name>
<dbReference type="PANTHER" id="PTHR43877">
    <property type="entry name" value="AMINOALKYLPHOSPHONATE N-ACETYLTRANSFERASE-RELATED-RELATED"/>
    <property type="match status" value="1"/>
</dbReference>
<dbReference type="InterPro" id="IPR000182">
    <property type="entry name" value="GNAT_dom"/>
</dbReference>
<sequence>MIELRPAGTADAAELATLLHESVRRAGRAAYSEAECAAWSPSVPDPAGFAAAIADPGGVVLVAVDAGVIVGFGSLGPTPDHLDMLYVRHDRVDQGIGTQLVTTLEAAARARGAGALHTEASRLLRPKLAWLGYALVDTEWVMRHGVPIERFRMSKRL</sequence>
<dbReference type="Gene3D" id="3.40.630.30">
    <property type="match status" value="1"/>
</dbReference>
<dbReference type="CDD" id="cd04301">
    <property type="entry name" value="NAT_SF"/>
    <property type="match status" value="1"/>
</dbReference>
<evidence type="ECO:0000313" key="5">
    <source>
        <dbReference type="Proteomes" id="UP000604737"/>
    </source>
</evidence>
<evidence type="ECO:0000256" key="1">
    <source>
        <dbReference type="ARBA" id="ARBA00022679"/>
    </source>
</evidence>
<reference evidence="5" key="1">
    <citation type="journal article" date="2019" name="Int. J. Syst. Evol. Microbiol.">
        <title>The Global Catalogue of Microorganisms (GCM) 10K type strain sequencing project: providing services to taxonomists for standard genome sequencing and annotation.</title>
        <authorList>
            <consortium name="The Broad Institute Genomics Platform"/>
            <consortium name="The Broad Institute Genome Sequencing Center for Infectious Disease"/>
            <person name="Wu L."/>
            <person name="Ma J."/>
        </authorList>
    </citation>
    <scope>NUCLEOTIDE SEQUENCE [LARGE SCALE GENOMIC DNA]</scope>
    <source>
        <strain evidence="5">KCTC 23701</strain>
    </source>
</reference>
<evidence type="ECO:0000313" key="4">
    <source>
        <dbReference type="EMBL" id="GHD64505.1"/>
    </source>
</evidence>
<dbReference type="SUPFAM" id="SSF55729">
    <property type="entry name" value="Acyl-CoA N-acyltransferases (Nat)"/>
    <property type="match status" value="1"/>
</dbReference>
<feature type="domain" description="N-acetyltransferase" evidence="3">
    <location>
        <begin position="2"/>
        <end position="157"/>
    </location>
</feature>
<protein>
    <recommendedName>
        <fullName evidence="3">N-acetyltransferase domain-containing protein</fullName>
    </recommendedName>
</protein>
<evidence type="ECO:0000256" key="2">
    <source>
        <dbReference type="ARBA" id="ARBA00023315"/>
    </source>
</evidence>
<gene>
    <name evidence="4" type="ORF">GCM10007350_23810</name>
</gene>
<keyword evidence="2" id="KW-0012">Acyltransferase</keyword>
<dbReference type="Proteomes" id="UP000604737">
    <property type="component" value="Unassembled WGS sequence"/>
</dbReference>
<dbReference type="PROSITE" id="PS51186">
    <property type="entry name" value="GNAT"/>
    <property type="match status" value="1"/>
</dbReference>
<dbReference type="InterPro" id="IPR050832">
    <property type="entry name" value="Bact_Acetyltransf"/>
</dbReference>
<dbReference type="EMBL" id="BMYO01000006">
    <property type="protein sequence ID" value="GHD64505.1"/>
    <property type="molecule type" value="Genomic_DNA"/>
</dbReference>
<keyword evidence="1" id="KW-0808">Transferase</keyword>
<comment type="caution">
    <text evidence="4">The sequence shown here is derived from an EMBL/GenBank/DDBJ whole genome shotgun (WGS) entry which is preliminary data.</text>
</comment>
<dbReference type="Pfam" id="PF13673">
    <property type="entry name" value="Acetyltransf_10"/>
    <property type="match status" value="1"/>
</dbReference>
<dbReference type="RefSeq" id="WP_189461093.1">
    <property type="nucleotide sequence ID" value="NZ_BMYO01000006.1"/>
</dbReference>
<dbReference type="InterPro" id="IPR016181">
    <property type="entry name" value="Acyl_CoA_acyltransferase"/>
</dbReference>